<keyword evidence="5 13" id="KW-0349">Heme</keyword>
<dbReference type="FunFam" id="1.10.630.10:FF:000182">
    <property type="entry name" value="Cytochrome P450 3A4"/>
    <property type="match status" value="1"/>
</dbReference>
<dbReference type="GO" id="GO:0004497">
    <property type="term" value="F:monooxygenase activity"/>
    <property type="evidence" value="ECO:0007669"/>
    <property type="project" value="UniProtKB-KW"/>
</dbReference>
<evidence type="ECO:0000256" key="13">
    <source>
        <dbReference type="PIRSR" id="PIRSR602401-1"/>
    </source>
</evidence>
<dbReference type="Gene3D" id="1.10.630.10">
    <property type="entry name" value="Cytochrome P450"/>
    <property type="match status" value="1"/>
</dbReference>
<name>A0AAW1TV39_9CUCU</name>
<evidence type="ECO:0000313" key="16">
    <source>
        <dbReference type="Proteomes" id="UP001431783"/>
    </source>
</evidence>
<reference evidence="15 16" key="1">
    <citation type="submission" date="2023-03" db="EMBL/GenBank/DDBJ databases">
        <title>Genome insight into feeding habits of ladybird beetles.</title>
        <authorList>
            <person name="Li H.-S."/>
            <person name="Huang Y.-H."/>
            <person name="Pang H."/>
        </authorList>
    </citation>
    <scope>NUCLEOTIDE SEQUENCE [LARGE SCALE GENOMIC DNA]</scope>
    <source>
        <strain evidence="15">SYSU_2023b</strain>
        <tissue evidence="15">Whole body</tissue>
    </source>
</reference>
<evidence type="ECO:0000256" key="7">
    <source>
        <dbReference type="ARBA" id="ARBA00022824"/>
    </source>
</evidence>
<keyword evidence="12" id="KW-0472">Membrane</keyword>
<evidence type="ECO:0000256" key="8">
    <source>
        <dbReference type="ARBA" id="ARBA00022848"/>
    </source>
</evidence>
<dbReference type="SUPFAM" id="SSF48264">
    <property type="entry name" value="Cytochrome P450"/>
    <property type="match status" value="1"/>
</dbReference>
<organism evidence="15 16">
    <name type="scientific">Henosepilachna vigintioctopunctata</name>
    <dbReference type="NCBI Taxonomy" id="420089"/>
    <lineage>
        <taxon>Eukaryota</taxon>
        <taxon>Metazoa</taxon>
        <taxon>Ecdysozoa</taxon>
        <taxon>Arthropoda</taxon>
        <taxon>Hexapoda</taxon>
        <taxon>Insecta</taxon>
        <taxon>Pterygota</taxon>
        <taxon>Neoptera</taxon>
        <taxon>Endopterygota</taxon>
        <taxon>Coleoptera</taxon>
        <taxon>Polyphaga</taxon>
        <taxon>Cucujiformia</taxon>
        <taxon>Coccinelloidea</taxon>
        <taxon>Coccinellidae</taxon>
        <taxon>Epilachninae</taxon>
        <taxon>Epilachnini</taxon>
        <taxon>Henosepilachna</taxon>
    </lineage>
</organism>
<dbReference type="PANTHER" id="PTHR24292">
    <property type="entry name" value="CYTOCHROME P450"/>
    <property type="match status" value="1"/>
</dbReference>
<gene>
    <name evidence="15" type="ORF">WA026_005477</name>
</gene>
<dbReference type="PRINTS" id="PR00385">
    <property type="entry name" value="P450"/>
</dbReference>
<evidence type="ECO:0008006" key="17">
    <source>
        <dbReference type="Google" id="ProtNLM"/>
    </source>
</evidence>
<evidence type="ECO:0000313" key="15">
    <source>
        <dbReference type="EMBL" id="KAK9874654.1"/>
    </source>
</evidence>
<dbReference type="PANTHER" id="PTHR24292:SF54">
    <property type="entry name" value="CYP9F3-RELATED"/>
    <property type="match status" value="1"/>
</dbReference>
<dbReference type="GO" id="GO:0005789">
    <property type="term" value="C:endoplasmic reticulum membrane"/>
    <property type="evidence" value="ECO:0007669"/>
    <property type="project" value="UniProtKB-SubCell"/>
</dbReference>
<keyword evidence="16" id="KW-1185">Reference proteome</keyword>
<evidence type="ECO:0000256" key="10">
    <source>
        <dbReference type="ARBA" id="ARBA00023004"/>
    </source>
</evidence>
<dbReference type="GO" id="GO:0005506">
    <property type="term" value="F:iron ion binding"/>
    <property type="evidence" value="ECO:0007669"/>
    <property type="project" value="InterPro"/>
</dbReference>
<evidence type="ECO:0000256" key="12">
    <source>
        <dbReference type="ARBA" id="ARBA00023136"/>
    </source>
</evidence>
<accession>A0AAW1TV39</accession>
<keyword evidence="6 13" id="KW-0479">Metal-binding</keyword>
<protein>
    <recommendedName>
        <fullName evidence="17">Cytochrome P450</fullName>
    </recommendedName>
</protein>
<keyword evidence="7" id="KW-0256">Endoplasmic reticulum</keyword>
<dbReference type="GO" id="GO:0016705">
    <property type="term" value="F:oxidoreductase activity, acting on paired donors, with incorporation or reduction of molecular oxygen"/>
    <property type="evidence" value="ECO:0007669"/>
    <property type="project" value="InterPro"/>
</dbReference>
<evidence type="ECO:0000256" key="2">
    <source>
        <dbReference type="ARBA" id="ARBA00004174"/>
    </source>
</evidence>
<evidence type="ECO:0000256" key="5">
    <source>
        <dbReference type="ARBA" id="ARBA00022617"/>
    </source>
</evidence>
<comment type="caution">
    <text evidence="15">The sequence shown here is derived from an EMBL/GenBank/DDBJ whole genome shotgun (WGS) entry which is preliminary data.</text>
</comment>
<dbReference type="PROSITE" id="PS00086">
    <property type="entry name" value="CYTOCHROME_P450"/>
    <property type="match status" value="1"/>
</dbReference>
<dbReference type="InterPro" id="IPR002401">
    <property type="entry name" value="Cyt_P450_E_grp-I"/>
</dbReference>
<comment type="cofactor">
    <cofactor evidence="1 13">
        <name>heme</name>
        <dbReference type="ChEBI" id="CHEBI:30413"/>
    </cofactor>
</comment>
<evidence type="ECO:0000256" key="11">
    <source>
        <dbReference type="ARBA" id="ARBA00023033"/>
    </source>
</evidence>
<sequence length="298" mass="34195">MPNITKFLGVPLFGAKARNFFVNIVKDTIKLREEKNFKRPDMLGLLIEARKGQQNEDNTDEVKDNSFAATEEHLSGNQGARDLSDMDIASQVFVFFLAGFETLSTAMCFMAYELAANPEVQKKLIDEIDRNKPDTWPPSFDTLASMPYIDMVVTETLRKWPINIVIDRLVTKPYVIEPKLPGEKPVHLEKDTMIMIPAFAIHYDPEYFKEPEKFDPERFSPENRKNVDPYTYMPFGVGPRNCIGSRFALLEIKSVFFYLLNHFEILPVEKTNIPLKTSKNSLTLTSENGFVLGLKRRN</sequence>
<evidence type="ECO:0000256" key="9">
    <source>
        <dbReference type="ARBA" id="ARBA00023002"/>
    </source>
</evidence>
<evidence type="ECO:0000256" key="4">
    <source>
        <dbReference type="ARBA" id="ARBA00010617"/>
    </source>
</evidence>
<comment type="subcellular location">
    <subcellularLocation>
        <location evidence="3">Endoplasmic reticulum membrane</location>
        <topology evidence="3">Peripheral membrane protein</topology>
    </subcellularLocation>
    <subcellularLocation>
        <location evidence="2">Microsome membrane</location>
        <topology evidence="2">Peripheral membrane protein</topology>
    </subcellularLocation>
</comment>
<dbReference type="InterPro" id="IPR017972">
    <property type="entry name" value="Cyt_P450_CS"/>
</dbReference>
<proteinExistence type="inferred from homology"/>
<keyword evidence="11 14" id="KW-0503">Monooxygenase</keyword>
<dbReference type="PRINTS" id="PR00463">
    <property type="entry name" value="EP450I"/>
</dbReference>
<evidence type="ECO:0000256" key="14">
    <source>
        <dbReference type="RuleBase" id="RU000461"/>
    </source>
</evidence>
<dbReference type="EMBL" id="JARQZJ010000032">
    <property type="protein sequence ID" value="KAK9874654.1"/>
    <property type="molecule type" value="Genomic_DNA"/>
</dbReference>
<comment type="similarity">
    <text evidence="4 14">Belongs to the cytochrome P450 family.</text>
</comment>
<dbReference type="Pfam" id="PF00067">
    <property type="entry name" value="p450"/>
    <property type="match status" value="1"/>
</dbReference>
<dbReference type="InterPro" id="IPR050476">
    <property type="entry name" value="Insect_CytP450_Detox"/>
</dbReference>
<dbReference type="GO" id="GO:0020037">
    <property type="term" value="F:heme binding"/>
    <property type="evidence" value="ECO:0007669"/>
    <property type="project" value="InterPro"/>
</dbReference>
<dbReference type="InterPro" id="IPR036396">
    <property type="entry name" value="Cyt_P450_sf"/>
</dbReference>
<evidence type="ECO:0000256" key="3">
    <source>
        <dbReference type="ARBA" id="ARBA00004406"/>
    </source>
</evidence>
<dbReference type="CDD" id="cd11056">
    <property type="entry name" value="CYP6-like"/>
    <property type="match status" value="1"/>
</dbReference>
<evidence type="ECO:0000256" key="6">
    <source>
        <dbReference type="ARBA" id="ARBA00022723"/>
    </source>
</evidence>
<dbReference type="InterPro" id="IPR001128">
    <property type="entry name" value="Cyt_P450"/>
</dbReference>
<keyword evidence="9 14" id="KW-0560">Oxidoreductase</keyword>
<dbReference type="AlphaFoldDB" id="A0AAW1TV39"/>
<keyword evidence="8" id="KW-0492">Microsome</keyword>
<keyword evidence="10 13" id="KW-0408">Iron</keyword>
<dbReference type="Proteomes" id="UP001431783">
    <property type="component" value="Unassembled WGS sequence"/>
</dbReference>
<evidence type="ECO:0000256" key="1">
    <source>
        <dbReference type="ARBA" id="ARBA00001971"/>
    </source>
</evidence>
<feature type="binding site" description="axial binding residue" evidence="13">
    <location>
        <position position="242"/>
    </location>
    <ligand>
        <name>heme</name>
        <dbReference type="ChEBI" id="CHEBI:30413"/>
    </ligand>
    <ligandPart>
        <name>Fe</name>
        <dbReference type="ChEBI" id="CHEBI:18248"/>
    </ligandPart>
</feature>